<dbReference type="InterPro" id="IPR015141">
    <property type="entry name" value="PLipase_A2_prok/fun"/>
</dbReference>
<protein>
    <submittedName>
        <fullName evidence="1">Phospholipase A2</fullName>
    </submittedName>
</protein>
<dbReference type="AlphaFoldDB" id="A0A167YSE7"/>
<accession>A0A167YSE7</accession>
<gene>
    <name evidence="1" type="ORF">AAL_06459</name>
</gene>
<name>A0A167YSE7_9HYPO</name>
<dbReference type="Pfam" id="PF09056">
    <property type="entry name" value="Phospholip_A2_3"/>
    <property type="match status" value="1"/>
</dbReference>
<dbReference type="SUPFAM" id="SSF48619">
    <property type="entry name" value="Phospholipase A2, PLA2"/>
    <property type="match status" value="1"/>
</dbReference>
<dbReference type="GO" id="GO:0004623">
    <property type="term" value="F:phospholipase A2 activity"/>
    <property type="evidence" value="ECO:0007669"/>
    <property type="project" value="InterPro"/>
</dbReference>
<keyword evidence="2" id="KW-1185">Reference proteome</keyword>
<reference evidence="1 2" key="1">
    <citation type="journal article" date="2016" name="Genome Biol. Evol.">
        <title>Divergent and convergent evolution of fungal pathogenicity.</title>
        <authorList>
            <person name="Shang Y."/>
            <person name="Xiao G."/>
            <person name="Zheng P."/>
            <person name="Cen K."/>
            <person name="Zhan S."/>
            <person name="Wang C."/>
        </authorList>
    </citation>
    <scope>NUCLEOTIDE SEQUENCE [LARGE SCALE GENOMIC DNA]</scope>
    <source>
        <strain evidence="1 2">RCEF 2490</strain>
    </source>
</reference>
<dbReference type="Proteomes" id="UP000078544">
    <property type="component" value="Unassembled WGS sequence"/>
</dbReference>
<proteinExistence type="predicted"/>
<dbReference type="EMBL" id="AZGY01000017">
    <property type="protein sequence ID" value="KZZ91705.1"/>
    <property type="molecule type" value="Genomic_DNA"/>
</dbReference>
<dbReference type="GO" id="GO:0050482">
    <property type="term" value="P:arachidonate secretion"/>
    <property type="evidence" value="ECO:0007669"/>
    <property type="project" value="InterPro"/>
</dbReference>
<dbReference type="Gene3D" id="1.20.90.10">
    <property type="entry name" value="Phospholipase A2 domain"/>
    <property type="match status" value="1"/>
</dbReference>
<comment type="caution">
    <text evidence="1">The sequence shown here is derived from an EMBL/GenBank/DDBJ whole genome shotgun (WGS) entry which is preliminary data.</text>
</comment>
<sequence length="167" mass="18533">MAADSACEKTKMDTVMKNCFETDLQAFLKLRSAHLSKPNADVRYTCLDWTTNKCSKVPDAPLGNDFGPPCIRHDFCYGNLEQLNKDKFKNSWRAQVDKIFHDDLLNACPAPGDRTAADKLGGLLSAAWSKTALGWLVKKINNNKEILPLSCENAANLYYKGVRAFGG</sequence>
<dbReference type="OrthoDB" id="5120271at2759"/>
<evidence type="ECO:0000313" key="2">
    <source>
        <dbReference type="Proteomes" id="UP000078544"/>
    </source>
</evidence>
<organism evidence="1 2">
    <name type="scientific">Moelleriella libera RCEF 2490</name>
    <dbReference type="NCBI Taxonomy" id="1081109"/>
    <lineage>
        <taxon>Eukaryota</taxon>
        <taxon>Fungi</taxon>
        <taxon>Dikarya</taxon>
        <taxon>Ascomycota</taxon>
        <taxon>Pezizomycotina</taxon>
        <taxon>Sordariomycetes</taxon>
        <taxon>Hypocreomycetidae</taxon>
        <taxon>Hypocreales</taxon>
        <taxon>Clavicipitaceae</taxon>
        <taxon>Moelleriella</taxon>
    </lineage>
</organism>
<dbReference type="GO" id="GO:0006644">
    <property type="term" value="P:phospholipid metabolic process"/>
    <property type="evidence" value="ECO:0007669"/>
    <property type="project" value="InterPro"/>
</dbReference>
<dbReference type="InterPro" id="IPR036444">
    <property type="entry name" value="PLipase_A2_dom_sf"/>
</dbReference>
<evidence type="ECO:0000313" key="1">
    <source>
        <dbReference type="EMBL" id="KZZ91705.1"/>
    </source>
</evidence>